<dbReference type="SUPFAM" id="SSF57845">
    <property type="entry name" value="B-box zinc-binding domain"/>
    <property type="match status" value="1"/>
</dbReference>
<feature type="compositionally biased region" description="Low complexity" evidence="1">
    <location>
        <begin position="61"/>
        <end position="75"/>
    </location>
</feature>
<dbReference type="InterPro" id="IPR044553">
    <property type="entry name" value="Bbox1_ANCHR"/>
</dbReference>
<dbReference type="CDD" id="cd19817">
    <property type="entry name" value="Bbox1_ANCHR-like"/>
    <property type="match status" value="1"/>
</dbReference>
<name>A0A6A6X020_9PLEO</name>
<evidence type="ECO:0000313" key="2">
    <source>
        <dbReference type="EMBL" id="KAF2789538.1"/>
    </source>
</evidence>
<dbReference type="EMBL" id="MU002129">
    <property type="protein sequence ID" value="KAF2789538.1"/>
    <property type="molecule type" value="Genomic_DNA"/>
</dbReference>
<protein>
    <submittedName>
        <fullName evidence="2">Uncharacterized protein</fullName>
    </submittedName>
</protein>
<keyword evidence="3" id="KW-1185">Reference proteome</keyword>
<sequence length="433" mass="46357">MPDPSSTDDALLARLNALKKSSVSFDTTAHSSITPSNPSASPATPTAPADTLAARFARLGSASPSASPKPSRTASTNRTVDEGAPVLAPGAPSYLEGVAEGLGGAGRTEFNEEDERSLEELLGELGGREDWDVSRGDQRDVGRLLRDVRGVLPMVQDSMRKQEEEERLKGGKRKDGEGLTDWENVEVDVGSGGVRVGKEKDDVEGEYGHGYSDDEDETKKKMTEDEEAHDVIARIMAELSIEKKYDTPPPPGNIDSDSEPGFGGQKVGLENETFESPSRKVQPTASDDDDAGLSLPSAPTSLPLPPDSLDATQALEDALTARFASLSSPSPSPSPYSRPATDSLGLPSAPSFHPSQKPPKIISNVPKHTDEEIDTWCIICNDDATLKCLGCENDLYCQNCWMEGHRGPDAGFEERRHKAVLYSKKKKQAAAVG</sequence>
<dbReference type="PANTHER" id="PTHR46603">
    <property type="entry name" value="ABSCISSION/NOCUT CHECKPOINT REGULATOR"/>
    <property type="match status" value="1"/>
</dbReference>
<feature type="region of interest" description="Disordered" evidence="1">
    <location>
        <begin position="159"/>
        <end position="360"/>
    </location>
</feature>
<gene>
    <name evidence="2" type="ORF">K505DRAFT_365512</name>
</gene>
<organism evidence="2 3">
    <name type="scientific">Melanomma pulvis-pyrius CBS 109.77</name>
    <dbReference type="NCBI Taxonomy" id="1314802"/>
    <lineage>
        <taxon>Eukaryota</taxon>
        <taxon>Fungi</taxon>
        <taxon>Dikarya</taxon>
        <taxon>Ascomycota</taxon>
        <taxon>Pezizomycotina</taxon>
        <taxon>Dothideomycetes</taxon>
        <taxon>Pleosporomycetidae</taxon>
        <taxon>Pleosporales</taxon>
        <taxon>Melanommataceae</taxon>
        <taxon>Melanomma</taxon>
    </lineage>
</organism>
<feature type="compositionally biased region" description="Basic and acidic residues" evidence="1">
    <location>
        <begin position="159"/>
        <end position="177"/>
    </location>
</feature>
<dbReference type="PANTHER" id="PTHR46603:SF1">
    <property type="entry name" value="ABSCISSION_NOCUT CHECKPOINT REGULATOR"/>
    <property type="match status" value="1"/>
</dbReference>
<evidence type="ECO:0000256" key="1">
    <source>
        <dbReference type="SAM" id="MobiDB-lite"/>
    </source>
</evidence>
<feature type="compositionally biased region" description="Low complexity" evidence="1">
    <location>
        <begin position="31"/>
        <end position="54"/>
    </location>
</feature>
<proteinExistence type="predicted"/>
<feature type="compositionally biased region" description="Polar residues" evidence="1">
    <location>
        <begin position="274"/>
        <end position="285"/>
    </location>
</feature>
<feature type="region of interest" description="Disordered" evidence="1">
    <location>
        <begin position="23"/>
        <end position="118"/>
    </location>
</feature>
<accession>A0A6A6X020</accession>
<dbReference type="AlphaFoldDB" id="A0A6A6X020"/>
<dbReference type="OrthoDB" id="5407799at2759"/>
<dbReference type="Proteomes" id="UP000799757">
    <property type="component" value="Unassembled WGS sequence"/>
</dbReference>
<evidence type="ECO:0000313" key="3">
    <source>
        <dbReference type="Proteomes" id="UP000799757"/>
    </source>
</evidence>
<feature type="compositionally biased region" description="Low complexity" evidence="1">
    <location>
        <begin position="293"/>
        <end position="312"/>
    </location>
</feature>
<dbReference type="Pfam" id="PF22586">
    <property type="entry name" value="ANCHR-like_BBOX"/>
    <property type="match status" value="1"/>
</dbReference>
<reference evidence="2" key="1">
    <citation type="journal article" date="2020" name="Stud. Mycol.">
        <title>101 Dothideomycetes genomes: a test case for predicting lifestyles and emergence of pathogens.</title>
        <authorList>
            <person name="Haridas S."/>
            <person name="Albert R."/>
            <person name="Binder M."/>
            <person name="Bloem J."/>
            <person name="Labutti K."/>
            <person name="Salamov A."/>
            <person name="Andreopoulos B."/>
            <person name="Baker S."/>
            <person name="Barry K."/>
            <person name="Bills G."/>
            <person name="Bluhm B."/>
            <person name="Cannon C."/>
            <person name="Castanera R."/>
            <person name="Culley D."/>
            <person name="Daum C."/>
            <person name="Ezra D."/>
            <person name="Gonzalez J."/>
            <person name="Henrissat B."/>
            <person name="Kuo A."/>
            <person name="Liang C."/>
            <person name="Lipzen A."/>
            <person name="Lutzoni F."/>
            <person name="Magnuson J."/>
            <person name="Mondo S."/>
            <person name="Nolan M."/>
            <person name="Ohm R."/>
            <person name="Pangilinan J."/>
            <person name="Park H.-J."/>
            <person name="Ramirez L."/>
            <person name="Alfaro M."/>
            <person name="Sun H."/>
            <person name="Tritt A."/>
            <person name="Yoshinaga Y."/>
            <person name="Zwiers L.-H."/>
            <person name="Turgeon B."/>
            <person name="Goodwin S."/>
            <person name="Spatafora J."/>
            <person name="Crous P."/>
            <person name="Grigoriev I."/>
        </authorList>
    </citation>
    <scope>NUCLEOTIDE SEQUENCE</scope>
    <source>
        <strain evidence="2">CBS 109.77</strain>
    </source>
</reference>